<keyword evidence="2" id="KW-0677">Repeat</keyword>
<evidence type="ECO:0008006" key="5">
    <source>
        <dbReference type="Google" id="ProtNLM"/>
    </source>
</evidence>
<dbReference type="Gene3D" id="3.80.10.10">
    <property type="entry name" value="Ribonuclease Inhibitor"/>
    <property type="match status" value="2"/>
</dbReference>
<dbReference type="InterPro" id="IPR003591">
    <property type="entry name" value="Leu-rich_rpt_typical-subtyp"/>
</dbReference>
<dbReference type="EMBL" id="JADBJN010000003">
    <property type="protein sequence ID" value="KAG5670610.1"/>
    <property type="molecule type" value="Genomic_DNA"/>
</dbReference>
<sequence length="325" mass="37753">MNELEKLYNIFEREFSQLIGDDFGNLTSLTSIDLSFNQLELLNDDSFVNLINLESINLKKNYITELNWRLVKNLKHSKNFDISDNQLTKISTKIVGFLGKPIEKFSFVDNLCISMAYPNNNWQKIKENILERCLKPTPIYFEDEGTIISTINGTHKQGYSNNDVKLIEFKNLYLEFIPRNLFKIFPNIKSLITINSKLSQFIYGDLKDLHVIKIIENDLTILPNSFDGNYQLDFIDLSNNSIQLLPDNIFMSNEQIKIIKLSHNNITSLSSKIISLDNKISAFYFDNNSLKFADANILRKLKNAHLILLEMNVLMENMNMMRKIL</sequence>
<dbReference type="AlphaFoldDB" id="A0A9J6BLG4"/>
<evidence type="ECO:0000313" key="3">
    <source>
        <dbReference type="EMBL" id="KAG5670610.1"/>
    </source>
</evidence>
<reference evidence="3" key="1">
    <citation type="submission" date="2021-03" db="EMBL/GenBank/DDBJ databases">
        <title>Chromosome level genome of the anhydrobiotic midge Polypedilum vanderplanki.</title>
        <authorList>
            <person name="Yoshida Y."/>
            <person name="Kikawada T."/>
            <person name="Gusev O."/>
        </authorList>
    </citation>
    <scope>NUCLEOTIDE SEQUENCE</scope>
    <source>
        <strain evidence="3">NIAS01</strain>
        <tissue evidence="3">Whole body or cell culture</tissue>
    </source>
</reference>
<dbReference type="InterPro" id="IPR001611">
    <property type="entry name" value="Leu-rich_rpt"/>
</dbReference>
<keyword evidence="1" id="KW-0433">Leucine-rich repeat</keyword>
<comment type="caution">
    <text evidence="3">The sequence shown here is derived from an EMBL/GenBank/DDBJ whole genome shotgun (WGS) entry which is preliminary data.</text>
</comment>
<dbReference type="SMART" id="SM00369">
    <property type="entry name" value="LRR_TYP"/>
    <property type="match status" value="4"/>
</dbReference>
<proteinExistence type="predicted"/>
<accession>A0A9J6BLG4</accession>
<dbReference type="Pfam" id="PF13855">
    <property type="entry name" value="LRR_8"/>
    <property type="match status" value="1"/>
</dbReference>
<dbReference type="PANTHER" id="PTHR24366:SF96">
    <property type="entry name" value="LEUCINE RICH REPEAT CONTAINING 53"/>
    <property type="match status" value="1"/>
</dbReference>
<dbReference type="OrthoDB" id="2013775at2759"/>
<dbReference type="InterPro" id="IPR032675">
    <property type="entry name" value="LRR_dom_sf"/>
</dbReference>
<organism evidence="3 4">
    <name type="scientific">Polypedilum vanderplanki</name>
    <name type="common">Sleeping chironomid midge</name>
    <dbReference type="NCBI Taxonomy" id="319348"/>
    <lineage>
        <taxon>Eukaryota</taxon>
        <taxon>Metazoa</taxon>
        <taxon>Ecdysozoa</taxon>
        <taxon>Arthropoda</taxon>
        <taxon>Hexapoda</taxon>
        <taxon>Insecta</taxon>
        <taxon>Pterygota</taxon>
        <taxon>Neoptera</taxon>
        <taxon>Endopterygota</taxon>
        <taxon>Diptera</taxon>
        <taxon>Nematocera</taxon>
        <taxon>Chironomoidea</taxon>
        <taxon>Chironomidae</taxon>
        <taxon>Chironominae</taxon>
        <taxon>Polypedilum</taxon>
        <taxon>Polypedilum</taxon>
    </lineage>
</organism>
<evidence type="ECO:0000313" key="4">
    <source>
        <dbReference type="Proteomes" id="UP001107558"/>
    </source>
</evidence>
<evidence type="ECO:0000256" key="2">
    <source>
        <dbReference type="ARBA" id="ARBA00022737"/>
    </source>
</evidence>
<dbReference type="SUPFAM" id="SSF52058">
    <property type="entry name" value="L domain-like"/>
    <property type="match status" value="1"/>
</dbReference>
<dbReference type="Proteomes" id="UP001107558">
    <property type="component" value="Chromosome 3"/>
</dbReference>
<protein>
    <recommendedName>
        <fullName evidence="5">Leucine rich repeat protein</fullName>
    </recommendedName>
</protein>
<keyword evidence="4" id="KW-1185">Reference proteome</keyword>
<dbReference type="PANTHER" id="PTHR24366">
    <property type="entry name" value="IG(IMMUNOGLOBULIN) AND LRR(LEUCINE RICH REPEAT) DOMAINS"/>
    <property type="match status" value="1"/>
</dbReference>
<evidence type="ECO:0000256" key="1">
    <source>
        <dbReference type="ARBA" id="ARBA00022614"/>
    </source>
</evidence>
<gene>
    <name evidence="3" type="ORF">PVAND_000859</name>
</gene>
<name>A0A9J6BLG4_POLVA</name>